<dbReference type="EMBL" id="JABANP010000077">
    <property type="protein sequence ID" value="KAF4691493.1"/>
    <property type="molecule type" value="Genomic_DNA"/>
</dbReference>
<gene>
    <name evidence="2" type="ORF">FOZ60_015356</name>
</gene>
<evidence type="ECO:0000256" key="1">
    <source>
        <dbReference type="SAM" id="SignalP"/>
    </source>
</evidence>
<organism evidence="2 3">
    <name type="scientific">Perkinsus olseni</name>
    <name type="common">Perkinsus atlanticus</name>
    <dbReference type="NCBI Taxonomy" id="32597"/>
    <lineage>
        <taxon>Eukaryota</taxon>
        <taxon>Sar</taxon>
        <taxon>Alveolata</taxon>
        <taxon>Perkinsozoa</taxon>
        <taxon>Perkinsea</taxon>
        <taxon>Perkinsida</taxon>
        <taxon>Perkinsidae</taxon>
        <taxon>Perkinsus</taxon>
    </lineage>
</organism>
<evidence type="ECO:0000313" key="2">
    <source>
        <dbReference type="EMBL" id="KAF4691493.1"/>
    </source>
</evidence>
<name>A0A7J6P5S2_PEROL</name>
<dbReference type="AlphaFoldDB" id="A0A7J6P5S2"/>
<feature type="chain" id="PRO_5029843796" evidence="1">
    <location>
        <begin position="20"/>
        <end position="188"/>
    </location>
</feature>
<reference evidence="2 3" key="1">
    <citation type="submission" date="2020-04" db="EMBL/GenBank/DDBJ databases">
        <title>Perkinsus olseni comparative genomics.</title>
        <authorList>
            <person name="Bogema D.R."/>
        </authorList>
    </citation>
    <scope>NUCLEOTIDE SEQUENCE [LARGE SCALE GENOMIC DNA]</scope>
    <source>
        <strain evidence="2">00978-12</strain>
    </source>
</reference>
<comment type="caution">
    <text evidence="2">The sequence shown here is derived from an EMBL/GenBank/DDBJ whole genome shotgun (WGS) entry which is preliminary data.</text>
</comment>
<proteinExistence type="predicted"/>
<accession>A0A7J6P5S2</accession>
<protein>
    <submittedName>
        <fullName evidence="2">Uncharacterized protein</fullName>
    </submittedName>
</protein>
<feature type="signal peptide" evidence="1">
    <location>
        <begin position="1"/>
        <end position="19"/>
    </location>
</feature>
<keyword evidence="1" id="KW-0732">Signal</keyword>
<evidence type="ECO:0000313" key="3">
    <source>
        <dbReference type="Proteomes" id="UP000541610"/>
    </source>
</evidence>
<sequence length="188" mass="19751">MVVVVVVVVVVLPPTTSLGSAIISGDQLSTGKLGTREYGLLGPLQGGTGLEQANGNRRPSPTQPTLVANLDQLLHIFRSAEEFSRPPQRVYPDPDYSSVNVLKRRARSLEAPQPVSFVQPRQQTQVRSSVPPSAAITDVPQITSCLPQFGEGCTDLAVLLPTAASTTSSGVSGASFLVRQAPGALYGC</sequence>
<dbReference type="Proteomes" id="UP000541610">
    <property type="component" value="Unassembled WGS sequence"/>
</dbReference>